<dbReference type="AlphaFoldDB" id="A0A1W6ZP97"/>
<dbReference type="SMART" id="SM00062">
    <property type="entry name" value="PBPb"/>
    <property type="match status" value="1"/>
</dbReference>
<dbReference type="SUPFAM" id="SSF53850">
    <property type="entry name" value="Periplasmic binding protein-like II"/>
    <property type="match status" value="1"/>
</dbReference>
<reference evidence="3 4" key="1">
    <citation type="submission" date="2017-05" db="EMBL/GenBank/DDBJ databases">
        <title>Full genome sequence of Pseudorhodoplanes sinuspersici.</title>
        <authorList>
            <person name="Dastgheib S.M.M."/>
            <person name="Shavandi M."/>
            <person name="Tirandaz H."/>
        </authorList>
    </citation>
    <scope>NUCLEOTIDE SEQUENCE [LARGE SCALE GENOMIC DNA]</scope>
    <source>
        <strain evidence="3 4">RIPI110</strain>
    </source>
</reference>
<protein>
    <recommendedName>
        <fullName evidence="2">Solute-binding protein family 3/N-terminal domain-containing protein</fullName>
    </recommendedName>
</protein>
<accession>A0A1W6ZP97</accession>
<organism evidence="3 4">
    <name type="scientific">Pseudorhodoplanes sinuspersici</name>
    <dbReference type="NCBI Taxonomy" id="1235591"/>
    <lineage>
        <taxon>Bacteria</taxon>
        <taxon>Pseudomonadati</taxon>
        <taxon>Pseudomonadota</taxon>
        <taxon>Alphaproteobacteria</taxon>
        <taxon>Hyphomicrobiales</taxon>
        <taxon>Pseudorhodoplanes</taxon>
    </lineage>
</organism>
<gene>
    <name evidence="3" type="ORF">CAK95_08210</name>
</gene>
<sequence length="279" mass="28600">MCGASLERWGTVMRLVLVCGLVVASFAIAKDARANDDAIKQLAPADTLRVAIAVGPAPSALYTVKDASGTPRGVAVDLGAALAKKIGKPVQFVEYLASGAITNDADKGIWDVTFMPVDAARAKRVSFGAAYHVLSSTYLVTEKAPVKTVAEADKPGVRIAIVDGTATSRAAMAASKNATFITIGGVDEGVSLLKDNKADAIALSRESLTGLIGKLPGSRILDGGILNSYTAAAVPNGKPEALAYLTAFVEEMKASGAVRKSFDDIGLKTAVVAPAGAKP</sequence>
<keyword evidence="4" id="KW-1185">Reference proteome</keyword>
<dbReference type="STRING" id="1235591.CAK95_08210"/>
<evidence type="ECO:0000256" key="1">
    <source>
        <dbReference type="ARBA" id="ARBA00022729"/>
    </source>
</evidence>
<dbReference type="Gene3D" id="3.40.190.10">
    <property type="entry name" value="Periplasmic binding protein-like II"/>
    <property type="match status" value="2"/>
</dbReference>
<dbReference type="PANTHER" id="PTHR35936:SF17">
    <property type="entry name" value="ARGININE-BINDING EXTRACELLULAR PROTEIN ARTP"/>
    <property type="match status" value="1"/>
</dbReference>
<name>A0A1W6ZP97_9HYPH</name>
<proteinExistence type="predicted"/>
<dbReference type="EMBL" id="CP021112">
    <property type="protein sequence ID" value="ARP99067.1"/>
    <property type="molecule type" value="Genomic_DNA"/>
</dbReference>
<dbReference type="Pfam" id="PF00497">
    <property type="entry name" value="SBP_bac_3"/>
    <property type="match status" value="1"/>
</dbReference>
<dbReference type="Proteomes" id="UP000194137">
    <property type="component" value="Chromosome"/>
</dbReference>
<keyword evidence="1" id="KW-0732">Signal</keyword>
<dbReference type="KEGG" id="psin:CAK95_08210"/>
<feature type="domain" description="Solute-binding protein family 3/N-terminal" evidence="2">
    <location>
        <begin position="47"/>
        <end position="265"/>
    </location>
</feature>
<evidence type="ECO:0000259" key="2">
    <source>
        <dbReference type="SMART" id="SM00062"/>
    </source>
</evidence>
<dbReference type="InterPro" id="IPR001638">
    <property type="entry name" value="Solute-binding_3/MltF_N"/>
</dbReference>
<evidence type="ECO:0000313" key="4">
    <source>
        <dbReference type="Proteomes" id="UP000194137"/>
    </source>
</evidence>
<dbReference type="PANTHER" id="PTHR35936">
    <property type="entry name" value="MEMBRANE-BOUND LYTIC MUREIN TRANSGLYCOSYLASE F"/>
    <property type="match status" value="1"/>
</dbReference>
<evidence type="ECO:0000313" key="3">
    <source>
        <dbReference type="EMBL" id="ARP99067.1"/>
    </source>
</evidence>